<feature type="transmembrane region" description="Helical" evidence="6">
    <location>
        <begin position="286"/>
        <end position="307"/>
    </location>
</feature>
<reference evidence="9 10" key="1">
    <citation type="submission" date="2015-06" db="EMBL/GenBank/DDBJ databases">
        <title>New insights into the roles of widespread benthic archaea in carbon and nitrogen cycling.</title>
        <authorList>
            <person name="Lazar C.S."/>
            <person name="Baker B.J."/>
            <person name="Seitz K.W."/>
            <person name="Hyde A.S."/>
            <person name="Dick G.J."/>
            <person name="Hinrichs K.-U."/>
            <person name="Teske A.P."/>
        </authorList>
    </citation>
    <scope>NUCLEOTIDE SEQUENCE [LARGE SCALE GENOMIC DNA]</scope>
    <source>
        <strain evidence="9">DG-45</strain>
    </source>
</reference>
<dbReference type="AlphaFoldDB" id="A0A0M0BSI4"/>
<feature type="transmembrane region" description="Helical" evidence="6">
    <location>
        <begin position="45"/>
        <end position="62"/>
    </location>
</feature>
<evidence type="ECO:0000256" key="6">
    <source>
        <dbReference type="SAM" id="Phobius"/>
    </source>
</evidence>
<dbReference type="InterPro" id="IPR001516">
    <property type="entry name" value="Proton_antipo_N"/>
</dbReference>
<name>A0A0M0BSI4_9ARCH</name>
<feature type="transmembrane region" description="Helical" evidence="6">
    <location>
        <begin position="93"/>
        <end position="113"/>
    </location>
</feature>
<evidence type="ECO:0000256" key="5">
    <source>
        <dbReference type="ARBA" id="ARBA00023136"/>
    </source>
</evidence>
<feature type="transmembrane region" description="Helical" evidence="6">
    <location>
        <begin position="125"/>
        <end position="143"/>
    </location>
</feature>
<dbReference type="InterPro" id="IPR010096">
    <property type="entry name" value="NADH-Q_OxRdtase_suN/2"/>
</dbReference>
<evidence type="ECO:0000313" key="10">
    <source>
        <dbReference type="Proteomes" id="UP000037210"/>
    </source>
</evidence>
<evidence type="ECO:0000256" key="3">
    <source>
        <dbReference type="ARBA" id="ARBA00022692"/>
    </source>
</evidence>
<dbReference type="PANTHER" id="PTHR42703">
    <property type="entry name" value="NADH DEHYDROGENASE"/>
    <property type="match status" value="1"/>
</dbReference>
<comment type="subcellular location">
    <subcellularLocation>
        <location evidence="1">Cell membrane</location>
        <topology evidence="1">Multi-pass membrane protein</topology>
    </subcellularLocation>
</comment>
<feature type="transmembrane region" description="Helical" evidence="6">
    <location>
        <begin position="417"/>
        <end position="439"/>
    </location>
</feature>
<keyword evidence="3 6" id="KW-0812">Transmembrane</keyword>
<gene>
    <name evidence="9" type="ORF">AC482_00340</name>
</gene>
<evidence type="ECO:0000256" key="4">
    <source>
        <dbReference type="ARBA" id="ARBA00022989"/>
    </source>
</evidence>
<keyword evidence="4 6" id="KW-1133">Transmembrane helix</keyword>
<dbReference type="EMBL" id="LFWZ01000002">
    <property type="protein sequence ID" value="KON31548.1"/>
    <property type="molecule type" value="Genomic_DNA"/>
</dbReference>
<dbReference type="PRINTS" id="PR01434">
    <property type="entry name" value="NADHDHGNASE5"/>
</dbReference>
<evidence type="ECO:0000259" key="7">
    <source>
        <dbReference type="Pfam" id="PF00361"/>
    </source>
</evidence>
<dbReference type="GO" id="GO:0005886">
    <property type="term" value="C:plasma membrane"/>
    <property type="evidence" value="ECO:0007669"/>
    <property type="project" value="UniProtKB-SubCell"/>
</dbReference>
<evidence type="ECO:0000313" key="9">
    <source>
        <dbReference type="EMBL" id="KON31548.1"/>
    </source>
</evidence>
<dbReference type="GO" id="GO:0008137">
    <property type="term" value="F:NADH dehydrogenase (ubiquinone) activity"/>
    <property type="evidence" value="ECO:0007669"/>
    <property type="project" value="InterPro"/>
</dbReference>
<dbReference type="Pfam" id="PF00361">
    <property type="entry name" value="Proton_antipo_M"/>
    <property type="match status" value="1"/>
</dbReference>
<dbReference type="Proteomes" id="UP000037210">
    <property type="component" value="Unassembled WGS sequence"/>
</dbReference>
<dbReference type="Pfam" id="PF00662">
    <property type="entry name" value="Proton_antipo_N"/>
    <property type="match status" value="1"/>
</dbReference>
<feature type="transmembrane region" description="Helical" evidence="6">
    <location>
        <begin position="314"/>
        <end position="339"/>
    </location>
</feature>
<keyword evidence="2" id="KW-1003">Cell membrane</keyword>
<evidence type="ECO:0000259" key="8">
    <source>
        <dbReference type="Pfam" id="PF00662"/>
    </source>
</evidence>
<dbReference type="PATRIC" id="fig|1685127.3.peg.1414"/>
<dbReference type="InterPro" id="IPR001750">
    <property type="entry name" value="ND/Mrp_TM"/>
</dbReference>
<dbReference type="PANTHER" id="PTHR42703:SF1">
    <property type="entry name" value="NA(+)_H(+) ANTIPORTER SUBUNIT D1"/>
    <property type="match status" value="1"/>
</dbReference>
<dbReference type="GO" id="GO:0042773">
    <property type="term" value="P:ATP synthesis coupled electron transport"/>
    <property type="evidence" value="ECO:0007669"/>
    <property type="project" value="InterPro"/>
</dbReference>
<organism evidence="9 10">
    <name type="scientific">miscellaneous Crenarchaeota group-15 archaeon DG-45</name>
    <dbReference type="NCBI Taxonomy" id="1685127"/>
    <lineage>
        <taxon>Archaea</taxon>
        <taxon>Candidatus Bathyarchaeota</taxon>
        <taxon>MCG-15</taxon>
    </lineage>
</organism>
<evidence type="ECO:0000256" key="1">
    <source>
        <dbReference type="ARBA" id="ARBA00004651"/>
    </source>
</evidence>
<accession>A0A0M0BSI4</accession>
<feature type="transmembrane region" description="Helical" evidence="6">
    <location>
        <begin position="383"/>
        <end position="405"/>
    </location>
</feature>
<feature type="domain" description="NADH:quinone oxidoreductase/Mrp antiporter transmembrane" evidence="7">
    <location>
        <begin position="142"/>
        <end position="433"/>
    </location>
</feature>
<dbReference type="HAMAP" id="MF_00445">
    <property type="entry name" value="NDH1_NuoN_1"/>
    <property type="match status" value="1"/>
</dbReference>
<evidence type="ECO:0008006" key="11">
    <source>
        <dbReference type="Google" id="ProtNLM"/>
    </source>
</evidence>
<keyword evidence="5 6" id="KW-0472">Membrane</keyword>
<feature type="transmembrane region" description="Helical" evidence="6">
    <location>
        <begin position="460"/>
        <end position="479"/>
    </location>
</feature>
<protein>
    <recommendedName>
        <fullName evidence="11">NADH:quinone oxidoreductase/Mrp antiporter membrane subunit domain-containing protein</fullName>
    </recommendedName>
</protein>
<feature type="transmembrane region" description="Helical" evidence="6">
    <location>
        <begin position="15"/>
        <end position="33"/>
    </location>
</feature>
<feature type="domain" description="NADH-Ubiquinone oxidoreductase (complex I) chain 5 N-terminal" evidence="8">
    <location>
        <begin position="88"/>
        <end position="126"/>
    </location>
</feature>
<evidence type="ECO:0000256" key="2">
    <source>
        <dbReference type="ARBA" id="ARBA00022475"/>
    </source>
</evidence>
<sequence length="507" mass="54521">MVAQDLLIQTIQLPLPLAVLLIGGLAMPILGLLAERAALGRLREAWMFIVAASAIGSVWLLYQQLREEPGRVLVVTLWGQRPPLGGCFEIDTLGVFMSGSVAFLGFLAVLYSFKYMERESRLTEYYTLVLLMMAGMTGVAMAGDFLTLFIFWELMSLSSYVLVAFLKSRWGPIEAGFKYLIMSATAGAFLLLSMSFLYGMTGTLNFAQLAASLQGAVVTPWMLVIFSSLIIGFGVKSAIVPLHTWLPDAHPEAPSPISALLSGIVIETGLYGLTRVLYLLFDPGFFQPSIAALAVLTMTLANIMALLQQDIKRLLAYSSIAQIGYMLVGVSAGTAYGVMGTFLHVFNHSLLKGLAFLAVGSIVHQAGTRDIQSLRGVGRMMPFTSFALFVALLGLGGVPATNGFISKFILFNSAIGAGMPLLTLIGVLNSAFSMAYYLLVMKTFISKPEGEGLKMGEAPALMVAVTVAMAALIVFFGLYPQPVIRYAAKASRGLVEGLSTYIEAMLP</sequence>
<dbReference type="InterPro" id="IPR050586">
    <property type="entry name" value="CPA3_Na-H_Antiporter_D"/>
</dbReference>
<feature type="transmembrane region" description="Helical" evidence="6">
    <location>
        <begin position="179"/>
        <end position="201"/>
    </location>
</feature>
<comment type="caution">
    <text evidence="9">The sequence shown here is derived from an EMBL/GenBank/DDBJ whole genome shotgun (WGS) entry which is preliminary data.</text>
</comment>
<proteinExistence type="inferred from homology"/>
<feature type="transmembrane region" description="Helical" evidence="6">
    <location>
        <begin position="221"/>
        <end position="246"/>
    </location>
</feature>